<dbReference type="EMBL" id="WNKZ01000008">
    <property type="protein sequence ID" value="MTV52059.1"/>
    <property type="molecule type" value="Genomic_DNA"/>
</dbReference>
<sequence length="48" mass="5115">MTMFFMAAIVPVAAEQTKNSDPSRQEYAALQQACAGAGGEEKSAYSKE</sequence>
<dbReference type="Proteomes" id="UP000430634">
    <property type="component" value="Unassembled WGS sequence"/>
</dbReference>
<evidence type="ECO:0000313" key="2">
    <source>
        <dbReference type="Proteomes" id="UP000430634"/>
    </source>
</evidence>
<reference evidence="1 2" key="1">
    <citation type="submission" date="2019-11" db="EMBL/GenBank/DDBJ databases">
        <title>Type strains purchased from KCTC, JCM and DSMZ.</title>
        <authorList>
            <person name="Lu H."/>
        </authorList>
    </citation>
    <scope>NUCLEOTIDE SEQUENCE [LARGE SCALE GENOMIC DNA]</scope>
    <source>
        <strain evidence="1 2">KCTC 52429</strain>
    </source>
</reference>
<dbReference type="AlphaFoldDB" id="A0A6I3SSU6"/>
<proteinExistence type="predicted"/>
<dbReference type="RefSeq" id="WP_155469396.1">
    <property type="nucleotide sequence ID" value="NZ_BMKG01000004.1"/>
</dbReference>
<accession>A0A6I3SSU6</accession>
<evidence type="ECO:0000313" key="1">
    <source>
        <dbReference type="EMBL" id="MTV52059.1"/>
    </source>
</evidence>
<protein>
    <submittedName>
        <fullName evidence="1">Uncharacterized protein</fullName>
    </submittedName>
</protein>
<name>A0A6I3SSU6_9BURK</name>
<organism evidence="1 2">
    <name type="scientific">Pseudoduganella buxea</name>
    <dbReference type="NCBI Taxonomy" id="1949069"/>
    <lineage>
        <taxon>Bacteria</taxon>
        <taxon>Pseudomonadati</taxon>
        <taxon>Pseudomonadota</taxon>
        <taxon>Betaproteobacteria</taxon>
        <taxon>Burkholderiales</taxon>
        <taxon>Oxalobacteraceae</taxon>
        <taxon>Telluria group</taxon>
        <taxon>Pseudoduganella</taxon>
    </lineage>
</organism>
<comment type="caution">
    <text evidence="1">The sequence shown here is derived from an EMBL/GenBank/DDBJ whole genome shotgun (WGS) entry which is preliminary data.</text>
</comment>
<gene>
    <name evidence="1" type="ORF">GM672_04845</name>
</gene>